<dbReference type="AlphaFoldDB" id="A0A327W8T2"/>
<protein>
    <recommendedName>
        <fullName evidence="3">YdhG-like domain-containing protein</fullName>
    </recommendedName>
</protein>
<keyword evidence="2" id="KW-1185">Reference proteome</keyword>
<dbReference type="OrthoDB" id="6331972at2"/>
<organism evidence="1 2">
    <name type="scientific">Chitinophaga dinghuensis</name>
    <dbReference type="NCBI Taxonomy" id="1539050"/>
    <lineage>
        <taxon>Bacteria</taxon>
        <taxon>Pseudomonadati</taxon>
        <taxon>Bacteroidota</taxon>
        <taxon>Chitinophagia</taxon>
        <taxon>Chitinophagales</taxon>
        <taxon>Chitinophagaceae</taxon>
        <taxon>Chitinophaga</taxon>
    </lineage>
</organism>
<comment type="caution">
    <text evidence="1">The sequence shown here is derived from an EMBL/GenBank/DDBJ whole genome shotgun (WGS) entry which is preliminary data.</text>
</comment>
<sequence>MTASIPDIYSTIHMLLDNYVPPLTPRAEGSNNRYDMYYPHSVELFGRTYPELYFAGVAAFEKYVGLYFFPIYSHPAEFTEVPEGLRKMLKGKSCFHIKSGDEAVMKDIRLLLDKGFSFYQSKGLIK</sequence>
<evidence type="ECO:0000313" key="1">
    <source>
        <dbReference type="EMBL" id="RAJ85888.1"/>
    </source>
</evidence>
<dbReference type="EMBL" id="QLMA01000002">
    <property type="protein sequence ID" value="RAJ85888.1"/>
    <property type="molecule type" value="Genomic_DNA"/>
</dbReference>
<proteinExistence type="predicted"/>
<gene>
    <name evidence="1" type="ORF">CLV59_102595</name>
</gene>
<dbReference type="RefSeq" id="WP_111591514.1">
    <property type="nucleotide sequence ID" value="NZ_QLMA01000002.1"/>
</dbReference>
<evidence type="ECO:0008006" key="3">
    <source>
        <dbReference type="Google" id="ProtNLM"/>
    </source>
</evidence>
<accession>A0A327W8T2</accession>
<dbReference type="Proteomes" id="UP000249819">
    <property type="component" value="Unassembled WGS sequence"/>
</dbReference>
<reference evidence="1 2" key="1">
    <citation type="submission" date="2018-06" db="EMBL/GenBank/DDBJ databases">
        <title>Genomic Encyclopedia of Archaeal and Bacterial Type Strains, Phase II (KMG-II): from individual species to whole genera.</title>
        <authorList>
            <person name="Goeker M."/>
        </authorList>
    </citation>
    <scope>NUCLEOTIDE SEQUENCE [LARGE SCALE GENOMIC DNA]</scope>
    <source>
        <strain evidence="1 2">DSM 29821</strain>
    </source>
</reference>
<evidence type="ECO:0000313" key="2">
    <source>
        <dbReference type="Proteomes" id="UP000249819"/>
    </source>
</evidence>
<name>A0A327W8T2_9BACT</name>